<dbReference type="InterPro" id="IPR014721">
    <property type="entry name" value="Ribsml_uS5_D2-typ_fold_subgr"/>
</dbReference>
<name>A0A380FKJ2_STAGA</name>
<dbReference type="SUPFAM" id="SSF54211">
    <property type="entry name" value="Ribosomal protein S5 domain 2-like"/>
    <property type="match status" value="1"/>
</dbReference>
<dbReference type="Gene3D" id="3.30.230.10">
    <property type="match status" value="1"/>
</dbReference>
<sequence>MKAQFPHITQGFNMLVEGNIPNGASLSSSASIELLTGWLLRQLFNLELSRLELIKMGQQVENKFMA</sequence>
<accession>A0A380FKJ2</accession>
<evidence type="ECO:0000259" key="2">
    <source>
        <dbReference type="Pfam" id="PF00288"/>
    </source>
</evidence>
<evidence type="ECO:0000313" key="4">
    <source>
        <dbReference type="Proteomes" id="UP000255277"/>
    </source>
</evidence>
<gene>
    <name evidence="3" type="primary">galK_2</name>
    <name evidence="3" type="ORF">NCTC12195_04020</name>
</gene>
<organism evidence="3 4">
    <name type="scientific">Staphylococcus gallinarum</name>
    <dbReference type="NCBI Taxonomy" id="1293"/>
    <lineage>
        <taxon>Bacteria</taxon>
        <taxon>Bacillati</taxon>
        <taxon>Bacillota</taxon>
        <taxon>Bacilli</taxon>
        <taxon>Bacillales</taxon>
        <taxon>Staphylococcaceae</taxon>
        <taxon>Staphylococcus</taxon>
    </lineage>
</organism>
<protein>
    <submittedName>
        <fullName evidence="3">Galactokinase</fullName>
        <ecNumber evidence="3">2.7.1.6</ecNumber>
    </submittedName>
</protein>
<keyword evidence="3" id="KW-0808">Transferase</keyword>
<dbReference type="EMBL" id="UHDK01000001">
    <property type="protein sequence ID" value="SUM34495.1"/>
    <property type="molecule type" value="Genomic_DNA"/>
</dbReference>
<dbReference type="InterPro" id="IPR006204">
    <property type="entry name" value="GHMP_kinase_N_dom"/>
</dbReference>
<proteinExistence type="predicted"/>
<evidence type="ECO:0000313" key="3">
    <source>
        <dbReference type="EMBL" id="SUM34495.1"/>
    </source>
</evidence>
<dbReference type="Pfam" id="PF00288">
    <property type="entry name" value="GHMP_kinases_N"/>
    <property type="match status" value="1"/>
</dbReference>
<dbReference type="GO" id="GO:0005524">
    <property type="term" value="F:ATP binding"/>
    <property type="evidence" value="ECO:0007669"/>
    <property type="project" value="InterPro"/>
</dbReference>
<dbReference type="Proteomes" id="UP000255277">
    <property type="component" value="Unassembled WGS sequence"/>
</dbReference>
<reference evidence="3 4" key="1">
    <citation type="submission" date="2018-06" db="EMBL/GenBank/DDBJ databases">
        <authorList>
            <consortium name="Pathogen Informatics"/>
            <person name="Doyle S."/>
        </authorList>
    </citation>
    <scope>NUCLEOTIDE SEQUENCE [LARGE SCALE GENOMIC DNA]</scope>
    <source>
        <strain evidence="3 4">NCTC12195</strain>
    </source>
</reference>
<dbReference type="InterPro" id="IPR020568">
    <property type="entry name" value="Ribosomal_Su5_D2-typ_SF"/>
</dbReference>
<dbReference type="AlphaFoldDB" id="A0A380FKJ2"/>
<keyword evidence="1 3" id="KW-0418">Kinase</keyword>
<dbReference type="GO" id="GO:0004335">
    <property type="term" value="F:galactokinase activity"/>
    <property type="evidence" value="ECO:0007669"/>
    <property type="project" value="UniProtKB-EC"/>
</dbReference>
<feature type="domain" description="GHMP kinase N-terminal" evidence="2">
    <location>
        <begin position="6"/>
        <end position="64"/>
    </location>
</feature>
<dbReference type="EC" id="2.7.1.6" evidence="3"/>
<evidence type="ECO:0000256" key="1">
    <source>
        <dbReference type="ARBA" id="ARBA00022777"/>
    </source>
</evidence>